<proteinExistence type="predicted"/>
<keyword evidence="2" id="KW-1185">Reference proteome</keyword>
<accession>A0A2C8ZUZ9</accession>
<protein>
    <submittedName>
        <fullName evidence="1">Uncharacterized protein</fullName>
    </submittedName>
</protein>
<name>A0A2C8ZUZ9_9MICO</name>
<sequence>MTEDPFTFVRIIGTVLRLRLRLRLRLGAAVVDRLTFDGTIIGTGTDYWRLAQTQR</sequence>
<gene>
    <name evidence="1" type="ORF">SAMN06296378_2010</name>
</gene>
<reference evidence="1 2" key="1">
    <citation type="submission" date="2017-09" db="EMBL/GenBank/DDBJ databases">
        <authorList>
            <person name="Ehlers B."/>
            <person name="Leendertz F.H."/>
        </authorList>
    </citation>
    <scope>NUCLEOTIDE SEQUENCE [LARGE SCALE GENOMIC DNA]</scope>
    <source>
        <strain evidence="1 2">CGMCC 1.05381</strain>
    </source>
</reference>
<dbReference type="RefSeq" id="WP_282432092.1">
    <property type="nucleotide sequence ID" value="NZ_BMLC01000005.1"/>
</dbReference>
<dbReference type="EMBL" id="OCST01000004">
    <property type="protein sequence ID" value="SOE69592.1"/>
    <property type="molecule type" value="Genomic_DNA"/>
</dbReference>
<evidence type="ECO:0000313" key="2">
    <source>
        <dbReference type="Proteomes" id="UP000219440"/>
    </source>
</evidence>
<organism evidence="1 2">
    <name type="scientific">Salinibacterium xinjiangense</name>
    <dbReference type="NCBI Taxonomy" id="386302"/>
    <lineage>
        <taxon>Bacteria</taxon>
        <taxon>Bacillati</taxon>
        <taxon>Actinomycetota</taxon>
        <taxon>Actinomycetes</taxon>
        <taxon>Micrococcales</taxon>
        <taxon>Microbacteriaceae</taxon>
        <taxon>Salinibacterium</taxon>
    </lineage>
</organism>
<dbReference type="AlphaFoldDB" id="A0A2C8ZUZ9"/>
<dbReference type="Proteomes" id="UP000219440">
    <property type="component" value="Unassembled WGS sequence"/>
</dbReference>
<evidence type="ECO:0000313" key="1">
    <source>
        <dbReference type="EMBL" id="SOE69592.1"/>
    </source>
</evidence>